<accession>A0A2Y9BA59</accession>
<organism evidence="1 2">
    <name type="scientific">Faecalicatena orotica</name>
    <dbReference type="NCBI Taxonomy" id="1544"/>
    <lineage>
        <taxon>Bacteria</taxon>
        <taxon>Bacillati</taxon>
        <taxon>Bacillota</taxon>
        <taxon>Clostridia</taxon>
        <taxon>Lachnospirales</taxon>
        <taxon>Lachnospiraceae</taxon>
        <taxon>Faecalicatena</taxon>
    </lineage>
</organism>
<dbReference type="Pfam" id="PF08902">
    <property type="entry name" value="DUF1848"/>
    <property type="match status" value="1"/>
</dbReference>
<protein>
    <submittedName>
        <fullName evidence="1">Uncharacterized protein DUF1848</fullName>
    </submittedName>
</protein>
<dbReference type="EMBL" id="QGDL01000002">
    <property type="protein sequence ID" value="PWJ31199.1"/>
    <property type="molecule type" value="Genomic_DNA"/>
</dbReference>
<sequence length="321" mass="37278">MIISASRRTDIPSYFSDWMFHRLKEKYVLVRNPMNMHQVSKIDLSPDVLDAIVFWTKNPIPMLKRLNELSDYTYYFQVTLSAYGPDVEPDLPSKNKMLIPAFQKLSKEIGKEKVIWRYDPIFFSGQYTMDYHCKYFRVLASKLGEYTEKCTVSFLDVYRNTERNLSPLGIMKDTYEMQMELLEQFVNIAKEYGFYIDACAEKNDYKTIGIGHAKCIDQERIERIGGFRLNVGKDTNQRAECGCVSSIDIGAYNTCKNGCLYCYANHSGKMVSKNFQMHNPKSPLLFGEINESDIIKERKVKSLKDGQMILFERGYNGIYDS</sequence>
<dbReference type="AlphaFoldDB" id="A0A2Y9BA59"/>
<evidence type="ECO:0000313" key="1">
    <source>
        <dbReference type="EMBL" id="PWJ31199.1"/>
    </source>
</evidence>
<reference evidence="1 2" key="1">
    <citation type="submission" date="2018-05" db="EMBL/GenBank/DDBJ databases">
        <title>The Hungate 1000. A catalogue of reference genomes from the rumen microbiome.</title>
        <authorList>
            <person name="Kelly W."/>
        </authorList>
    </citation>
    <scope>NUCLEOTIDE SEQUENCE [LARGE SCALE GENOMIC DNA]</scope>
    <source>
        <strain evidence="1 2">NLAE-zl-C242</strain>
    </source>
</reference>
<evidence type="ECO:0000313" key="2">
    <source>
        <dbReference type="Proteomes" id="UP000245845"/>
    </source>
</evidence>
<gene>
    <name evidence="1" type="ORF">A8806_10255</name>
</gene>
<dbReference type="OrthoDB" id="9771212at2"/>
<dbReference type="Proteomes" id="UP000245845">
    <property type="component" value="Unassembled WGS sequence"/>
</dbReference>
<proteinExistence type="predicted"/>
<dbReference type="RefSeq" id="WP_109729923.1">
    <property type="nucleotide sequence ID" value="NZ_BAAACK010000006.1"/>
</dbReference>
<name>A0A2Y9BA59_9FIRM</name>
<keyword evidence="2" id="KW-1185">Reference proteome</keyword>
<comment type="caution">
    <text evidence="1">The sequence shown here is derived from an EMBL/GenBank/DDBJ whole genome shotgun (WGS) entry which is preliminary data.</text>
</comment>
<dbReference type="InterPro" id="IPR014998">
    <property type="entry name" value="DUF1848"/>
</dbReference>